<protein>
    <submittedName>
        <fullName evidence="1">Uncharacterized protein</fullName>
    </submittedName>
</protein>
<accession>A0ACC6AD97</accession>
<evidence type="ECO:0000313" key="1">
    <source>
        <dbReference type="EMBL" id="MCM3738234.1"/>
    </source>
</evidence>
<name>A0ACC6AD97_9BACI</name>
<organism evidence="1 2">
    <name type="scientific">Bacillus cytotoxicus</name>
    <dbReference type="NCBI Taxonomy" id="580165"/>
    <lineage>
        <taxon>Bacteria</taxon>
        <taxon>Bacillati</taxon>
        <taxon>Bacillota</taxon>
        <taxon>Bacilli</taxon>
        <taxon>Bacillales</taxon>
        <taxon>Bacillaceae</taxon>
        <taxon>Bacillus</taxon>
        <taxon>Bacillus cereus group</taxon>
    </lineage>
</organism>
<keyword evidence="2" id="KW-1185">Reference proteome</keyword>
<gene>
    <name evidence="1" type="ORF">M3215_21205</name>
</gene>
<comment type="caution">
    <text evidence="1">The sequence shown here is derived from an EMBL/GenBank/DDBJ whole genome shotgun (WGS) entry which is preliminary data.</text>
</comment>
<dbReference type="EMBL" id="JAMBOP010000037">
    <property type="protein sequence ID" value="MCM3738234.1"/>
    <property type="molecule type" value="Genomic_DNA"/>
</dbReference>
<proteinExistence type="predicted"/>
<dbReference type="Proteomes" id="UP001202289">
    <property type="component" value="Unassembled WGS sequence"/>
</dbReference>
<evidence type="ECO:0000313" key="2">
    <source>
        <dbReference type="Proteomes" id="UP001202289"/>
    </source>
</evidence>
<sequence>MKILKITLTLFVEVAIIFLFAKLVNWTFMESLFLGSLAIFGLTWLFLLNMNRNANMDRAISKSMTGVNTGEEITPFQIRMNPYMIGTLLLLTISFIVTVIHYLPYFT</sequence>
<reference evidence="1" key="1">
    <citation type="submission" date="2022-05" db="EMBL/GenBank/DDBJ databases">
        <title>Comparative Genomics of Spacecraft Associated Microbes.</title>
        <authorList>
            <person name="Tran M.T."/>
            <person name="Wright A."/>
            <person name="Seuylemezian A."/>
            <person name="Eisen J."/>
            <person name="Coil D."/>
        </authorList>
    </citation>
    <scope>NUCLEOTIDE SEQUENCE</scope>
    <source>
        <strain evidence="1">FAIRING 10M-2.2</strain>
    </source>
</reference>